<evidence type="ECO:0000313" key="2">
    <source>
        <dbReference type="EMBL" id="MFD1042683.1"/>
    </source>
</evidence>
<evidence type="ECO:0000313" key="3">
    <source>
        <dbReference type="Proteomes" id="UP001597033"/>
    </source>
</evidence>
<proteinExistence type="predicted"/>
<feature type="region of interest" description="Disordered" evidence="1">
    <location>
        <begin position="1"/>
        <end position="74"/>
    </location>
</feature>
<keyword evidence="3" id="KW-1185">Reference proteome</keyword>
<gene>
    <name evidence="2" type="ORF">ACFQ2N_10025</name>
</gene>
<evidence type="ECO:0000256" key="1">
    <source>
        <dbReference type="SAM" id="MobiDB-lite"/>
    </source>
</evidence>
<dbReference type="RefSeq" id="WP_162378473.1">
    <property type="nucleotide sequence ID" value="NZ_JBHTKN010000006.1"/>
</dbReference>
<accession>A0ABW3LWY9</accession>
<comment type="caution">
    <text evidence="2">The sequence shown here is derived from an EMBL/GenBank/DDBJ whole genome shotgun (WGS) entry which is preliminary data.</text>
</comment>
<dbReference type="Proteomes" id="UP001597033">
    <property type="component" value="Unassembled WGS sequence"/>
</dbReference>
<protein>
    <submittedName>
        <fullName evidence="2">Uncharacterized protein</fullName>
    </submittedName>
</protein>
<reference evidence="3" key="1">
    <citation type="journal article" date="2019" name="Int. J. Syst. Evol. Microbiol.">
        <title>The Global Catalogue of Microorganisms (GCM) 10K type strain sequencing project: providing services to taxonomists for standard genome sequencing and annotation.</title>
        <authorList>
            <consortium name="The Broad Institute Genomics Platform"/>
            <consortium name="The Broad Institute Genome Sequencing Center for Infectious Disease"/>
            <person name="Wu L."/>
            <person name="Ma J."/>
        </authorList>
    </citation>
    <scope>NUCLEOTIDE SEQUENCE [LARGE SCALE GENOMIC DNA]</scope>
    <source>
        <strain evidence="3">CCUG 55854</strain>
    </source>
</reference>
<dbReference type="EMBL" id="JBHTKN010000006">
    <property type="protein sequence ID" value="MFD1042683.1"/>
    <property type="molecule type" value="Genomic_DNA"/>
</dbReference>
<name>A0ABW3LWY9_9GAMM</name>
<sequence>MDPHENEDRECERKDAPPAPAKRAPGAPPTDPVQAPGAPDPKGGVDREVGDIEDPDAQDDGALPGRVGGGLAGG</sequence>
<organism evidence="2 3">
    <name type="scientific">Pseudoxanthomonas kaohsiungensis</name>
    <dbReference type="NCBI Taxonomy" id="283923"/>
    <lineage>
        <taxon>Bacteria</taxon>
        <taxon>Pseudomonadati</taxon>
        <taxon>Pseudomonadota</taxon>
        <taxon>Gammaproteobacteria</taxon>
        <taxon>Lysobacterales</taxon>
        <taxon>Lysobacteraceae</taxon>
        <taxon>Pseudoxanthomonas</taxon>
    </lineage>
</organism>
<feature type="compositionally biased region" description="Basic and acidic residues" evidence="1">
    <location>
        <begin position="1"/>
        <end position="16"/>
    </location>
</feature>